<dbReference type="Proteomes" id="UP000663191">
    <property type="component" value="Chromosome"/>
</dbReference>
<dbReference type="KEGG" id="hlo:J0X27_14275"/>
<gene>
    <name evidence="1" type="ORF">J0X27_14275</name>
</gene>
<dbReference type="AlphaFoldDB" id="A0A8A2U7N1"/>
<evidence type="ECO:0000313" key="1">
    <source>
        <dbReference type="EMBL" id="QSW84603.1"/>
    </source>
</evidence>
<dbReference type="OrthoDB" id="247704at2157"/>
<proteinExistence type="predicted"/>
<dbReference type="GeneID" id="63184933"/>
<protein>
    <submittedName>
        <fullName evidence="1">Uncharacterized protein</fullName>
    </submittedName>
</protein>
<accession>A0A8A2U7N1</accession>
<dbReference type="EMBL" id="CP071463">
    <property type="protein sequence ID" value="QSW84603.1"/>
    <property type="molecule type" value="Genomic_DNA"/>
</dbReference>
<evidence type="ECO:0000313" key="2">
    <source>
        <dbReference type="Proteomes" id="UP000663191"/>
    </source>
</evidence>
<name>A0A8A2U7N1_9EURY</name>
<keyword evidence="2" id="KW-1185">Reference proteome</keyword>
<dbReference type="InterPro" id="IPR006311">
    <property type="entry name" value="TAT_signal"/>
</dbReference>
<dbReference type="InterPro" id="IPR011050">
    <property type="entry name" value="Pectin_lyase_fold/virulence"/>
</dbReference>
<dbReference type="PROSITE" id="PS51318">
    <property type="entry name" value="TAT"/>
    <property type="match status" value="1"/>
</dbReference>
<dbReference type="RefSeq" id="WP_207269833.1">
    <property type="nucleotide sequence ID" value="NZ_CP071463.1"/>
</dbReference>
<dbReference type="SUPFAM" id="SSF51126">
    <property type="entry name" value="Pectin lyase-like"/>
    <property type="match status" value="1"/>
</dbReference>
<reference evidence="1 2" key="1">
    <citation type="journal article" date="2006" name="Int. J. Syst. Evol. Microbiol.">
        <title>Haloterrigena longa sp. nov. and Haloterrigena limicola sp. nov., extremely halophilic archaea isolated from a salt lake.</title>
        <authorList>
            <person name="Cui H.L."/>
            <person name="Tohty D."/>
            <person name="Zhou P.J."/>
            <person name="Liu S.J."/>
        </authorList>
    </citation>
    <scope>NUCLEOTIDE SEQUENCE [LARGE SCALE GENOMIC DNA]</scope>
    <source>
        <strain evidence="1 2">ABH32</strain>
    </source>
</reference>
<organism evidence="1 2">
    <name type="scientific">Natrinema longum</name>
    <dbReference type="NCBI Taxonomy" id="370324"/>
    <lineage>
        <taxon>Archaea</taxon>
        <taxon>Methanobacteriati</taxon>
        <taxon>Methanobacteriota</taxon>
        <taxon>Stenosarchaea group</taxon>
        <taxon>Halobacteria</taxon>
        <taxon>Halobacteriales</taxon>
        <taxon>Natrialbaceae</taxon>
        <taxon>Natrinema</taxon>
    </lineage>
</organism>
<sequence>MSTERTRTTSGLDRRSYLKLAGIAVPAAISPMSVAGASDDGAYEVIDARGQTIWIDDGETFANKLIDYTTGEGCTIDARDSTNWTIRNIGFRGRKRASRTVFGLSDTGNGTSTVENVYLGDGSDAVGDSPHGPGGIFVGPEHNGTIEFRNVNVQEFPNNGIYASAPATDGDGSIHIDGCYAANCGISHYRVGGDDDIITNSSVELTERGYDGRGVWAWAPGPVSVADCEFAMNGRHYSFVVGANDDASHLRISDTEWDDEFHGGWDIRSGGAITFSEYSGNNPHAAVPDGCPASIADAFPTAVGDIFMDDQESTGESVTVGVAFYNAADTVITIETESGDVVGHSDVVPAGDTVEDLSVSLESPLEESQAVTGRLQYARGEDQFGATVDVDGESVTDTADVTITNEDSDTADIRQYDTNDSGRIEFTEALRAVAEYNTNRIDFQGVLAVIDAYNTGKTV</sequence>